<dbReference type="InterPro" id="IPR013783">
    <property type="entry name" value="Ig-like_fold"/>
</dbReference>
<evidence type="ECO:0000313" key="7">
    <source>
        <dbReference type="EMBL" id="PKR55565.1"/>
    </source>
</evidence>
<comment type="pathway">
    <text evidence="2">Glycan metabolism; osmoregulated periplasmic glucan (OPG) biosynthesis.</text>
</comment>
<keyword evidence="5" id="KW-0574">Periplasm</keyword>
<dbReference type="GO" id="GO:0030288">
    <property type="term" value="C:outer membrane-bounded periplasmic space"/>
    <property type="evidence" value="ECO:0007669"/>
    <property type="project" value="TreeGrafter"/>
</dbReference>
<dbReference type="InterPro" id="IPR014718">
    <property type="entry name" value="GH-type_carb-bd"/>
</dbReference>
<dbReference type="PROSITE" id="PS51318">
    <property type="entry name" value="TAT"/>
    <property type="match status" value="1"/>
</dbReference>
<dbReference type="PANTHER" id="PTHR30504">
    <property type="entry name" value="GLUCANS BIOSYNTHESIS PROTEIN"/>
    <property type="match status" value="1"/>
</dbReference>
<dbReference type="RefSeq" id="WP_101264613.1">
    <property type="nucleotide sequence ID" value="NZ_NWTK01000002.1"/>
</dbReference>
<dbReference type="PANTHER" id="PTHR30504:SF3">
    <property type="entry name" value="GLUCANS BIOSYNTHESIS PROTEIN D"/>
    <property type="match status" value="1"/>
</dbReference>
<protein>
    <submittedName>
        <fullName evidence="7">Glucan biosynthesis protein D</fullName>
    </submittedName>
</protein>
<accession>A0A2N3KYC0</accession>
<sequence length="542" mass="61095">MTKRNFAGEGRLMGVNMGRRKFMGYVSAAVAAGLIPGGVPRAFAAGDKSLPRGEKKPFSFEGVIGWAREQAKQPYQPPVVSDALKNVLSRIDYDAYQQIRFDTEKSLWWNQDGVPPIAPFHQNRGTQEKVRIYTVEDGQAQEVEYDPSAFTYKGDIQAGDIPDDAGWGGFRALYDKDHSRDWLAFMGASYFRSAGPLDQYGLSARAVAVNTALEDGSEEFPRFTEFWLEPTHDGGLHIYALLDGPSLTGAVQIVCQKPNDKDIVMDVTVRFFTRQTIRRLGIAPLTSMFWFSEINRDEAVDWRPEIHDNDGLAIWTGAGERLWRPLDNPKHTRTSSFVDQSPKGFGLMQRDRSFANYEDDGVFYDRRPSLWIEPKGDWNKGMVQLLEIPTDDEIHDNIVAYWTTDEEVPAGEERAYQYRMYWMADGLFGAVNVGHAIASRTGRAGVPGQKRPDKGLKYAIDFAGGELANFKTEDKKISPDVSASNAAIQNAYCLRVVGQDYWRLVFDVFPDGNGPVNLRAALKEGDRLLTESWVFEHREHQF</sequence>
<evidence type="ECO:0000259" key="6">
    <source>
        <dbReference type="Pfam" id="PF04349"/>
    </source>
</evidence>
<evidence type="ECO:0000256" key="3">
    <source>
        <dbReference type="ARBA" id="ARBA00009284"/>
    </source>
</evidence>
<dbReference type="PIRSF" id="PIRSF006281">
    <property type="entry name" value="MdoG"/>
    <property type="match status" value="1"/>
</dbReference>
<organism evidence="7 8">
    <name type="scientific">Thalassospira marina</name>
    <dbReference type="NCBI Taxonomy" id="2048283"/>
    <lineage>
        <taxon>Bacteria</taxon>
        <taxon>Pseudomonadati</taxon>
        <taxon>Pseudomonadota</taxon>
        <taxon>Alphaproteobacteria</taxon>
        <taxon>Rhodospirillales</taxon>
        <taxon>Thalassospiraceae</taxon>
        <taxon>Thalassospira</taxon>
    </lineage>
</organism>
<dbReference type="EMBL" id="NWTK01000002">
    <property type="protein sequence ID" value="PKR55565.1"/>
    <property type="molecule type" value="Genomic_DNA"/>
</dbReference>
<evidence type="ECO:0000256" key="1">
    <source>
        <dbReference type="ARBA" id="ARBA00004418"/>
    </source>
</evidence>
<dbReference type="GO" id="GO:0030246">
    <property type="term" value="F:carbohydrate binding"/>
    <property type="evidence" value="ECO:0007669"/>
    <property type="project" value="InterPro"/>
</dbReference>
<dbReference type="SUPFAM" id="SSF81296">
    <property type="entry name" value="E set domains"/>
    <property type="match status" value="1"/>
</dbReference>
<dbReference type="GO" id="GO:0003824">
    <property type="term" value="F:catalytic activity"/>
    <property type="evidence" value="ECO:0007669"/>
    <property type="project" value="InterPro"/>
</dbReference>
<dbReference type="InterPro" id="IPR011013">
    <property type="entry name" value="Gal_mutarotase_sf_dom"/>
</dbReference>
<dbReference type="InterPro" id="IPR014756">
    <property type="entry name" value="Ig_E-set"/>
</dbReference>
<dbReference type="SUPFAM" id="SSF74650">
    <property type="entry name" value="Galactose mutarotase-like"/>
    <property type="match status" value="1"/>
</dbReference>
<dbReference type="GO" id="GO:0051274">
    <property type="term" value="P:beta-glucan biosynthetic process"/>
    <property type="evidence" value="ECO:0007669"/>
    <property type="project" value="TreeGrafter"/>
</dbReference>
<dbReference type="InterPro" id="IPR014438">
    <property type="entry name" value="Glucan_biosyn_MdoG/MdoD"/>
</dbReference>
<dbReference type="Gene3D" id="2.70.98.10">
    <property type="match status" value="1"/>
</dbReference>
<dbReference type="AlphaFoldDB" id="A0A2N3KYC0"/>
<dbReference type="Gene3D" id="2.60.40.10">
    <property type="entry name" value="Immunoglobulins"/>
    <property type="match status" value="1"/>
</dbReference>
<proteinExistence type="inferred from homology"/>
<name>A0A2N3KYC0_9PROT</name>
<comment type="caution">
    <text evidence="7">The sequence shown here is derived from an EMBL/GenBank/DDBJ whole genome shotgun (WGS) entry which is preliminary data.</text>
</comment>
<dbReference type="OrthoDB" id="9777817at2"/>
<dbReference type="UniPathway" id="UPA00637"/>
<comment type="similarity">
    <text evidence="3">Belongs to the OpgD/OpgG family.</text>
</comment>
<reference evidence="7 8" key="1">
    <citation type="submission" date="2017-09" db="EMBL/GenBank/DDBJ databases">
        <title>Biodiversity and function of Thalassospira species in the particle-attached aromatic-hydrocarbon-degrading consortia from the surface seawater of the South China Sea.</title>
        <authorList>
            <person name="Dong C."/>
            <person name="Liu R."/>
            <person name="Shao Z."/>
        </authorList>
    </citation>
    <scope>NUCLEOTIDE SEQUENCE [LARGE SCALE GENOMIC DNA]</scope>
    <source>
        <strain evidence="7 8">CSC1P2</strain>
    </source>
</reference>
<keyword evidence="4" id="KW-0732">Signal</keyword>
<comment type="subcellular location">
    <subcellularLocation>
        <location evidence="1">Periplasm</location>
    </subcellularLocation>
</comment>
<dbReference type="Proteomes" id="UP000233597">
    <property type="component" value="Unassembled WGS sequence"/>
</dbReference>
<evidence type="ECO:0000256" key="2">
    <source>
        <dbReference type="ARBA" id="ARBA00005001"/>
    </source>
</evidence>
<evidence type="ECO:0000313" key="8">
    <source>
        <dbReference type="Proteomes" id="UP000233597"/>
    </source>
</evidence>
<gene>
    <name evidence="7" type="ORF">COO20_05235</name>
</gene>
<dbReference type="Pfam" id="PF04349">
    <property type="entry name" value="MdoG"/>
    <property type="match status" value="1"/>
</dbReference>
<dbReference type="InterPro" id="IPR006311">
    <property type="entry name" value="TAT_signal"/>
</dbReference>
<evidence type="ECO:0000256" key="5">
    <source>
        <dbReference type="ARBA" id="ARBA00022764"/>
    </source>
</evidence>
<dbReference type="InterPro" id="IPR007444">
    <property type="entry name" value="Glucan_biosyn_MdoG_C"/>
</dbReference>
<feature type="domain" description="Glucan biosynthesis periplasmic MdoG C-terminal" evidence="6">
    <location>
        <begin position="58"/>
        <end position="536"/>
    </location>
</feature>
<evidence type="ECO:0000256" key="4">
    <source>
        <dbReference type="ARBA" id="ARBA00022729"/>
    </source>
</evidence>